<feature type="transmembrane region" description="Helical" evidence="2">
    <location>
        <begin position="643"/>
        <end position="669"/>
    </location>
</feature>
<dbReference type="PANTHER" id="PTHR42736:SF1">
    <property type="entry name" value="PROTEIN-GLUTAMINE GAMMA-GLUTAMYLTRANSFERASE"/>
    <property type="match status" value="1"/>
</dbReference>
<gene>
    <name evidence="4" type="ORF">P5G59_05120</name>
</gene>
<dbReference type="InterPro" id="IPR038765">
    <property type="entry name" value="Papain-like_cys_pep_sf"/>
</dbReference>
<feature type="compositionally biased region" description="Basic and acidic residues" evidence="1">
    <location>
        <begin position="616"/>
        <end position="633"/>
    </location>
</feature>
<feature type="region of interest" description="Disordered" evidence="1">
    <location>
        <begin position="584"/>
        <end position="633"/>
    </location>
</feature>
<proteinExistence type="predicted"/>
<dbReference type="RefSeq" id="WP_301216629.1">
    <property type="nucleotide sequence ID" value="NZ_JAROCB010000001.1"/>
</dbReference>
<dbReference type="InterPro" id="IPR002931">
    <property type="entry name" value="Transglutaminase-like"/>
</dbReference>
<evidence type="ECO:0000256" key="2">
    <source>
        <dbReference type="SAM" id="Phobius"/>
    </source>
</evidence>
<feature type="transmembrane region" description="Helical" evidence="2">
    <location>
        <begin position="153"/>
        <end position="173"/>
    </location>
</feature>
<dbReference type="Pfam" id="PF11992">
    <property type="entry name" value="TgpA_N"/>
    <property type="match status" value="1"/>
</dbReference>
<keyword evidence="2" id="KW-0812">Transmembrane</keyword>
<sequence>MTAATGAAGGSGSTGATGRRASSAAASPLFDRLSATTWIDVAVLTALSLVAVAGFEPAFGHYAFAAAAVGGIVVGGGVALLGRLFRLSWPLTVVIALAAYFLLGTPLALPGQALYGVLPTLDSLSGLVLGAVFGWSDAVTLQAPLEAPPYVAVVPYVAGWLVSLVSVTLAVRWLPRLRHRSAGRAAVLLAGPAALLLAAILLGTRDPFFAGVRGVLFAAVALVWLSWRRGRFARDRVETDAGVRRRRLLGGAAVILGAVAVGALAGSLLAPPAASRFVVRDQITPPFDPLDYPSPLAGFRKYTKDLQKTKLFTVTGLKQGQVVRLATMDSYDGIIWSVAAPGTDTDASGAFELLGSTIPRPPLFTAGGTSTASIDVLGYSDVWLPTLGYTSTLTFDSFQGQDPRSTVRVNTATGTAAVTSGVRDGLSYTVGATAQKVPNDRSLAKVPPAKLTLPPVTNVPDVVSAKAEEYAGSADTAIQKLRNIERSLKSLGYLSHGRASDPVPSRAGEGADRMTDLLSESPMVGDQEQYASAFALMARRLGYPTRVVMGFAPKVTGSTTTVTGDDVTAWDEVAFEGVGWVPFFPTPTKTDAPKNQTTKPKLEPQPQVRQPPPADPRADDLLTPVKTKDNDPKGKASTFQLPAWAWVVLGVVGIPLIAYFVPLLLIAALKRRRRKRRETTGPPDRRAAGAWDELTDGYAELGLTPPERATRLQTASALAQQSAAQNLPVPGDTLQDLARHVDAAVFDGSVVTEERIEHAWTTADETLAEATKAAGPLRARLAAFRYRRARR</sequence>
<dbReference type="InterPro" id="IPR052901">
    <property type="entry name" value="Bact_TGase-like"/>
</dbReference>
<evidence type="ECO:0000256" key="1">
    <source>
        <dbReference type="SAM" id="MobiDB-lite"/>
    </source>
</evidence>
<feature type="transmembrane region" description="Helical" evidence="2">
    <location>
        <begin position="208"/>
        <end position="227"/>
    </location>
</feature>
<organism evidence="4 5">
    <name type="scientific">Leifsonia virtsii</name>
    <dbReference type="NCBI Taxonomy" id="3035915"/>
    <lineage>
        <taxon>Bacteria</taxon>
        <taxon>Bacillati</taxon>
        <taxon>Actinomycetota</taxon>
        <taxon>Actinomycetes</taxon>
        <taxon>Micrococcales</taxon>
        <taxon>Microbacteriaceae</taxon>
        <taxon>Leifsonia</taxon>
    </lineage>
</organism>
<reference evidence="4" key="1">
    <citation type="submission" date="2023-03" db="EMBL/GenBank/DDBJ databases">
        <title>MT1 and MT2 Draft Genomes of Novel Species.</title>
        <authorList>
            <person name="Venkateswaran K."/>
        </authorList>
    </citation>
    <scope>NUCLEOTIDE SEQUENCE</scope>
    <source>
        <strain evidence="4">F6_8S_P_1A</strain>
    </source>
</reference>
<name>A0ABT8IUS0_9MICO</name>
<protein>
    <submittedName>
        <fullName evidence="4">Transglutaminase-like domain-containing protein</fullName>
    </submittedName>
</protein>
<evidence type="ECO:0000259" key="3">
    <source>
        <dbReference type="SMART" id="SM00460"/>
    </source>
</evidence>
<dbReference type="EMBL" id="JAROCB010000001">
    <property type="protein sequence ID" value="MDN4596513.1"/>
    <property type="molecule type" value="Genomic_DNA"/>
</dbReference>
<feature type="transmembrane region" description="Helical" evidence="2">
    <location>
        <begin position="114"/>
        <end position="133"/>
    </location>
</feature>
<feature type="transmembrane region" description="Helical" evidence="2">
    <location>
        <begin position="185"/>
        <end position="202"/>
    </location>
</feature>
<dbReference type="PANTHER" id="PTHR42736">
    <property type="entry name" value="PROTEIN-GLUTAMINE GAMMA-GLUTAMYLTRANSFERASE"/>
    <property type="match status" value="1"/>
</dbReference>
<keyword evidence="2" id="KW-0472">Membrane</keyword>
<accession>A0ABT8IUS0</accession>
<feature type="transmembrane region" description="Helical" evidence="2">
    <location>
        <begin position="62"/>
        <end position="81"/>
    </location>
</feature>
<evidence type="ECO:0000313" key="5">
    <source>
        <dbReference type="Proteomes" id="UP001174210"/>
    </source>
</evidence>
<keyword evidence="2" id="KW-1133">Transmembrane helix</keyword>
<dbReference type="Gene3D" id="3.10.620.30">
    <property type="match status" value="1"/>
</dbReference>
<dbReference type="SUPFAM" id="SSF54001">
    <property type="entry name" value="Cysteine proteinases"/>
    <property type="match status" value="1"/>
</dbReference>
<feature type="region of interest" description="Disordered" evidence="1">
    <location>
        <begin position="672"/>
        <end position="691"/>
    </location>
</feature>
<feature type="compositionally biased region" description="Polar residues" evidence="1">
    <location>
        <begin position="587"/>
        <end position="599"/>
    </location>
</feature>
<keyword evidence="5" id="KW-1185">Reference proteome</keyword>
<feature type="transmembrane region" description="Helical" evidence="2">
    <location>
        <begin position="35"/>
        <end position="55"/>
    </location>
</feature>
<feature type="transmembrane region" description="Helical" evidence="2">
    <location>
        <begin position="248"/>
        <end position="270"/>
    </location>
</feature>
<comment type="caution">
    <text evidence="4">The sequence shown here is derived from an EMBL/GenBank/DDBJ whole genome shotgun (WGS) entry which is preliminary data.</text>
</comment>
<dbReference type="InterPro" id="IPR021878">
    <property type="entry name" value="TgpA_N"/>
</dbReference>
<feature type="transmembrane region" description="Helical" evidence="2">
    <location>
        <begin position="87"/>
        <end position="107"/>
    </location>
</feature>
<dbReference type="Proteomes" id="UP001174210">
    <property type="component" value="Unassembled WGS sequence"/>
</dbReference>
<dbReference type="SMART" id="SM00460">
    <property type="entry name" value="TGc"/>
    <property type="match status" value="1"/>
</dbReference>
<evidence type="ECO:0000313" key="4">
    <source>
        <dbReference type="EMBL" id="MDN4596513.1"/>
    </source>
</evidence>
<dbReference type="Pfam" id="PF01841">
    <property type="entry name" value="Transglut_core"/>
    <property type="match status" value="1"/>
</dbReference>
<feature type="domain" description="Transglutaminase-like" evidence="3">
    <location>
        <begin position="519"/>
        <end position="587"/>
    </location>
</feature>